<gene>
    <name evidence="3" type="ORF">ASPCAL05939</name>
</gene>
<evidence type="ECO:0000313" key="3">
    <source>
        <dbReference type="EMBL" id="CEL04814.1"/>
    </source>
</evidence>
<protein>
    <recommendedName>
        <fullName evidence="2">Rhodanese domain-containing protein</fullName>
    </recommendedName>
</protein>
<dbReference type="SUPFAM" id="SSF52821">
    <property type="entry name" value="Rhodanese/Cell cycle control phosphatase"/>
    <property type="match status" value="1"/>
</dbReference>
<dbReference type="CDD" id="cd01443">
    <property type="entry name" value="Cdc25_Acr2p"/>
    <property type="match status" value="1"/>
</dbReference>
<dbReference type="Pfam" id="PF00581">
    <property type="entry name" value="Rhodanese"/>
    <property type="match status" value="1"/>
</dbReference>
<dbReference type="Gene3D" id="3.40.250.10">
    <property type="entry name" value="Rhodanese-like domain"/>
    <property type="match status" value="1"/>
</dbReference>
<dbReference type="GO" id="GO:0005634">
    <property type="term" value="C:nucleus"/>
    <property type="evidence" value="ECO:0007669"/>
    <property type="project" value="TreeGrafter"/>
</dbReference>
<dbReference type="SMART" id="SM00450">
    <property type="entry name" value="RHOD"/>
    <property type="match status" value="1"/>
</dbReference>
<evidence type="ECO:0000259" key="2">
    <source>
        <dbReference type="PROSITE" id="PS50206"/>
    </source>
</evidence>
<name>A0A0U5G2J1_ASPCI</name>
<organism evidence="3 4">
    <name type="scientific">Aspergillus calidoustus</name>
    <dbReference type="NCBI Taxonomy" id="454130"/>
    <lineage>
        <taxon>Eukaryota</taxon>
        <taxon>Fungi</taxon>
        <taxon>Dikarya</taxon>
        <taxon>Ascomycota</taxon>
        <taxon>Pezizomycotina</taxon>
        <taxon>Eurotiomycetes</taxon>
        <taxon>Eurotiomycetidae</taxon>
        <taxon>Eurotiales</taxon>
        <taxon>Aspergillaceae</taxon>
        <taxon>Aspergillus</taxon>
        <taxon>Aspergillus subgen. Nidulantes</taxon>
    </lineage>
</organism>
<feature type="region of interest" description="Disordered" evidence="1">
    <location>
        <begin position="14"/>
        <end position="49"/>
    </location>
</feature>
<dbReference type="EMBL" id="CDMC01000004">
    <property type="protein sequence ID" value="CEL04814.1"/>
    <property type="molecule type" value="Genomic_DNA"/>
</dbReference>
<dbReference type="OMA" id="TPWHEAF"/>
<dbReference type="STRING" id="454130.A0A0U5G2J1"/>
<dbReference type="PANTHER" id="PTHR10828:SF50">
    <property type="entry name" value="REDUCTASE (ARC2), PUTATIVE (AFU_ORTHOLOGUE AFUA_6G13400)-RELATED"/>
    <property type="match status" value="1"/>
</dbReference>
<dbReference type="AlphaFoldDB" id="A0A0U5G2J1"/>
<dbReference type="InterPro" id="IPR036873">
    <property type="entry name" value="Rhodanese-like_dom_sf"/>
</dbReference>
<dbReference type="Proteomes" id="UP000054771">
    <property type="component" value="Unassembled WGS sequence"/>
</dbReference>
<evidence type="ECO:0000313" key="4">
    <source>
        <dbReference type="Proteomes" id="UP000054771"/>
    </source>
</evidence>
<dbReference type="PROSITE" id="PS50206">
    <property type="entry name" value="RHODANESE_3"/>
    <property type="match status" value="1"/>
</dbReference>
<proteinExistence type="predicted"/>
<dbReference type="PANTHER" id="PTHR10828">
    <property type="entry name" value="M-PHASE INDUCER PHOSPHATASE DUAL SPECIFICITY PHOSPHATASE CDC25"/>
    <property type="match status" value="1"/>
</dbReference>
<dbReference type="GO" id="GO:0005737">
    <property type="term" value="C:cytoplasm"/>
    <property type="evidence" value="ECO:0007669"/>
    <property type="project" value="TreeGrafter"/>
</dbReference>
<dbReference type="OrthoDB" id="8300214at2759"/>
<dbReference type="GO" id="GO:0004725">
    <property type="term" value="F:protein tyrosine phosphatase activity"/>
    <property type="evidence" value="ECO:0007669"/>
    <property type="project" value="TreeGrafter"/>
</dbReference>
<sequence>MSIDTSPTIIPYIQTFDPEAPSTHKKPKMSAEETPWHAAFPSPRTTNPASLPRSTVLQWLKEGTKIPGADFLLVDLRRTDFEGGTIRGSLNLPAQSLYPTLGTLYSLVRKAGVRDVIFYCGSSAGRGTRAAGWFADYLSDKGVSEGDVKSWKLEGGIKGWVAAGDQYTALMDGYDESVWKK</sequence>
<reference evidence="4" key="1">
    <citation type="journal article" date="2016" name="Genome Announc.">
        <title>Draft genome sequences of fungus Aspergillus calidoustus.</title>
        <authorList>
            <person name="Horn F."/>
            <person name="Linde J."/>
            <person name="Mattern D.J."/>
            <person name="Walther G."/>
            <person name="Guthke R."/>
            <person name="Scherlach K."/>
            <person name="Martin K."/>
            <person name="Brakhage A.A."/>
            <person name="Petzke L."/>
            <person name="Valiante V."/>
        </authorList>
    </citation>
    <scope>NUCLEOTIDE SEQUENCE [LARGE SCALE GENOMIC DNA]</scope>
    <source>
        <strain evidence="4">SF006504</strain>
    </source>
</reference>
<accession>A0A0U5G2J1</accession>
<evidence type="ECO:0000256" key="1">
    <source>
        <dbReference type="SAM" id="MobiDB-lite"/>
    </source>
</evidence>
<feature type="domain" description="Rhodanese" evidence="2">
    <location>
        <begin position="67"/>
        <end position="169"/>
    </location>
</feature>
<dbReference type="FunFam" id="3.40.250.10:FF:000045">
    <property type="entry name" value="Arsenate reductase (Arc2), putative"/>
    <property type="match status" value="1"/>
</dbReference>
<dbReference type="InterPro" id="IPR001763">
    <property type="entry name" value="Rhodanese-like_dom"/>
</dbReference>
<keyword evidence="4" id="KW-1185">Reference proteome</keyword>